<comment type="caution">
    <text evidence="1">The sequence shown here is derived from an EMBL/GenBank/DDBJ whole genome shotgun (WGS) entry which is preliminary data.</text>
</comment>
<name>A0A9P9JUE1_FUSSL</name>
<dbReference type="EMBL" id="JAGTJS010000029">
    <property type="protein sequence ID" value="KAH7232545.1"/>
    <property type="molecule type" value="Genomic_DNA"/>
</dbReference>
<sequence length="146" mass="16737">MSTQVHESSEPSEPWWHGVTDRLCTLQELSNSLSNDLQNARSANDYLLDSCSQNRAAARLVSEPVLYERRDMIAETMAFAENLSFLLFCLRQEVYDMELEGEGEDQITKKLRNQFEEISDTMIQLSKNIKSLNLRSNAMLEKLLTG</sequence>
<keyword evidence="2" id="KW-1185">Reference proteome</keyword>
<evidence type="ECO:0000313" key="1">
    <source>
        <dbReference type="EMBL" id="KAH7232545.1"/>
    </source>
</evidence>
<reference evidence="1" key="1">
    <citation type="journal article" date="2021" name="Nat. Commun.">
        <title>Genetic determinants of endophytism in the Arabidopsis root mycobiome.</title>
        <authorList>
            <person name="Mesny F."/>
            <person name="Miyauchi S."/>
            <person name="Thiergart T."/>
            <person name="Pickel B."/>
            <person name="Atanasova L."/>
            <person name="Karlsson M."/>
            <person name="Huettel B."/>
            <person name="Barry K.W."/>
            <person name="Haridas S."/>
            <person name="Chen C."/>
            <person name="Bauer D."/>
            <person name="Andreopoulos W."/>
            <person name="Pangilinan J."/>
            <person name="LaButti K."/>
            <person name="Riley R."/>
            <person name="Lipzen A."/>
            <person name="Clum A."/>
            <person name="Drula E."/>
            <person name="Henrissat B."/>
            <person name="Kohler A."/>
            <person name="Grigoriev I.V."/>
            <person name="Martin F.M."/>
            <person name="Hacquard S."/>
        </authorList>
    </citation>
    <scope>NUCLEOTIDE SEQUENCE</scope>
    <source>
        <strain evidence="1">FSSC 5 MPI-SDFR-AT-0091</strain>
    </source>
</reference>
<dbReference type="AlphaFoldDB" id="A0A9P9JUE1"/>
<accession>A0A9P9JUE1</accession>
<gene>
    <name evidence="1" type="ORF">B0J15DRAFT_472377</name>
</gene>
<organism evidence="1 2">
    <name type="scientific">Fusarium solani</name>
    <name type="common">Filamentous fungus</name>
    <dbReference type="NCBI Taxonomy" id="169388"/>
    <lineage>
        <taxon>Eukaryota</taxon>
        <taxon>Fungi</taxon>
        <taxon>Dikarya</taxon>
        <taxon>Ascomycota</taxon>
        <taxon>Pezizomycotina</taxon>
        <taxon>Sordariomycetes</taxon>
        <taxon>Hypocreomycetidae</taxon>
        <taxon>Hypocreales</taxon>
        <taxon>Nectriaceae</taxon>
        <taxon>Fusarium</taxon>
        <taxon>Fusarium solani species complex</taxon>
    </lineage>
</organism>
<evidence type="ECO:0000313" key="2">
    <source>
        <dbReference type="Proteomes" id="UP000736672"/>
    </source>
</evidence>
<protein>
    <submittedName>
        <fullName evidence="1">Uncharacterized protein</fullName>
    </submittedName>
</protein>
<dbReference type="Proteomes" id="UP000736672">
    <property type="component" value="Unassembled WGS sequence"/>
</dbReference>
<proteinExistence type="predicted"/>